<dbReference type="OrthoDB" id="9794148at2"/>
<comment type="subunit">
    <text evidence="5 6">The basal body constitutes a major portion of the flagellar organelle and consists of four rings (L,P,S, and M) mounted on a central rod. The rod consists of about 26 subunits of FlgG in the distal portion, and FlgB, FlgC and FlgF are thought to build up the proximal portion of the rod with about 6 subunits each.</text>
</comment>
<keyword evidence="10" id="KW-1185">Reference proteome</keyword>
<dbReference type="InterPro" id="IPR006299">
    <property type="entry name" value="FlgC"/>
</dbReference>
<dbReference type="KEGG" id="chya:V22_29120"/>
<gene>
    <name evidence="9" type="primary">flgC</name>
    <name evidence="9" type="ORF">V22_29120</name>
</gene>
<evidence type="ECO:0000256" key="3">
    <source>
        <dbReference type="ARBA" id="ARBA00017941"/>
    </source>
</evidence>
<evidence type="ECO:0000313" key="9">
    <source>
        <dbReference type="EMBL" id="QDT65653.1"/>
    </source>
</evidence>
<evidence type="ECO:0000259" key="7">
    <source>
        <dbReference type="Pfam" id="PF00460"/>
    </source>
</evidence>
<dbReference type="Pfam" id="PF06429">
    <property type="entry name" value="Flg_bbr_C"/>
    <property type="match status" value="1"/>
</dbReference>
<name>A0A517TBA5_9PLAN</name>
<evidence type="ECO:0000259" key="8">
    <source>
        <dbReference type="Pfam" id="PF06429"/>
    </source>
</evidence>
<evidence type="ECO:0000256" key="1">
    <source>
        <dbReference type="ARBA" id="ARBA00004117"/>
    </source>
</evidence>
<dbReference type="GO" id="GO:0030694">
    <property type="term" value="C:bacterial-type flagellum basal body, rod"/>
    <property type="evidence" value="ECO:0007669"/>
    <property type="project" value="UniProtKB-UniRule"/>
</dbReference>
<dbReference type="RefSeq" id="WP_145263929.1">
    <property type="nucleotide sequence ID" value="NZ_CP036316.1"/>
</dbReference>
<organism evidence="9 10">
    <name type="scientific">Calycomorphotria hydatis</name>
    <dbReference type="NCBI Taxonomy" id="2528027"/>
    <lineage>
        <taxon>Bacteria</taxon>
        <taxon>Pseudomonadati</taxon>
        <taxon>Planctomycetota</taxon>
        <taxon>Planctomycetia</taxon>
        <taxon>Planctomycetales</taxon>
        <taxon>Planctomycetaceae</taxon>
        <taxon>Calycomorphotria</taxon>
    </lineage>
</organism>
<evidence type="ECO:0000256" key="4">
    <source>
        <dbReference type="ARBA" id="ARBA00023143"/>
    </source>
</evidence>
<dbReference type="InterPro" id="IPR019776">
    <property type="entry name" value="Flagellar_basal_body_rod_CS"/>
</dbReference>
<accession>A0A517TBA5</accession>
<proteinExistence type="inferred from homology"/>
<evidence type="ECO:0000313" key="10">
    <source>
        <dbReference type="Proteomes" id="UP000319976"/>
    </source>
</evidence>
<comment type="subcellular location">
    <subcellularLocation>
        <location evidence="1 6">Bacterial flagellum basal body</location>
    </subcellularLocation>
</comment>
<keyword evidence="9" id="KW-0969">Cilium</keyword>
<dbReference type="EMBL" id="CP036316">
    <property type="protein sequence ID" value="QDT65653.1"/>
    <property type="molecule type" value="Genomic_DNA"/>
</dbReference>
<dbReference type="NCBIfam" id="TIGR01395">
    <property type="entry name" value="FlgC"/>
    <property type="match status" value="1"/>
</dbReference>
<dbReference type="GO" id="GO:0071978">
    <property type="term" value="P:bacterial-type flagellum-dependent swarming motility"/>
    <property type="evidence" value="ECO:0007669"/>
    <property type="project" value="TreeGrafter"/>
</dbReference>
<dbReference type="Pfam" id="PF00460">
    <property type="entry name" value="Flg_bb_rod"/>
    <property type="match status" value="1"/>
</dbReference>
<keyword evidence="4 6" id="KW-0975">Bacterial flagellum</keyword>
<keyword evidence="9" id="KW-0282">Flagellum</keyword>
<keyword evidence="9" id="KW-0966">Cell projection</keyword>
<sequence length="135" mass="14838">MLRSIDISTSALVAQRQRMNTIASNIANANTTRDADGNPSAYQRRYISFEAQGQSDQNGGRGVNYQIQLDENATPRRVHQPGHPDADADGYVSYPDIDLVTEFVNAVEAARAYEANVLAIELSKEMVHTGMRIIA</sequence>
<evidence type="ECO:0000256" key="5">
    <source>
        <dbReference type="ARBA" id="ARBA00025933"/>
    </source>
</evidence>
<evidence type="ECO:0000256" key="6">
    <source>
        <dbReference type="RuleBase" id="RU362062"/>
    </source>
</evidence>
<dbReference type="Proteomes" id="UP000319976">
    <property type="component" value="Chromosome"/>
</dbReference>
<comment type="similarity">
    <text evidence="2">Belongs to the flagella basal body rod proteins family.</text>
</comment>
<feature type="domain" description="Flagellar basal body rod protein N-terminal" evidence="7">
    <location>
        <begin position="5"/>
        <end position="33"/>
    </location>
</feature>
<reference evidence="9 10" key="1">
    <citation type="submission" date="2019-02" db="EMBL/GenBank/DDBJ databases">
        <title>Deep-cultivation of Planctomycetes and their phenomic and genomic characterization uncovers novel biology.</title>
        <authorList>
            <person name="Wiegand S."/>
            <person name="Jogler M."/>
            <person name="Boedeker C."/>
            <person name="Pinto D."/>
            <person name="Vollmers J."/>
            <person name="Rivas-Marin E."/>
            <person name="Kohn T."/>
            <person name="Peeters S.H."/>
            <person name="Heuer A."/>
            <person name="Rast P."/>
            <person name="Oberbeckmann S."/>
            <person name="Bunk B."/>
            <person name="Jeske O."/>
            <person name="Meyerdierks A."/>
            <person name="Storesund J.E."/>
            <person name="Kallscheuer N."/>
            <person name="Luecker S."/>
            <person name="Lage O.M."/>
            <person name="Pohl T."/>
            <person name="Merkel B.J."/>
            <person name="Hornburger P."/>
            <person name="Mueller R.-W."/>
            <person name="Bruemmer F."/>
            <person name="Labrenz M."/>
            <person name="Spormann A.M."/>
            <person name="Op den Camp H."/>
            <person name="Overmann J."/>
            <person name="Amann R."/>
            <person name="Jetten M.S.M."/>
            <person name="Mascher T."/>
            <person name="Medema M.H."/>
            <person name="Devos D.P."/>
            <person name="Kaster A.-K."/>
            <person name="Ovreas L."/>
            <person name="Rohde M."/>
            <person name="Galperin M.Y."/>
            <person name="Jogler C."/>
        </authorList>
    </citation>
    <scope>NUCLEOTIDE SEQUENCE [LARGE SCALE GENOMIC DNA]</scope>
    <source>
        <strain evidence="9 10">V22</strain>
    </source>
</reference>
<evidence type="ECO:0000256" key="2">
    <source>
        <dbReference type="ARBA" id="ARBA00009677"/>
    </source>
</evidence>
<dbReference type="PANTHER" id="PTHR30435">
    <property type="entry name" value="FLAGELLAR PROTEIN"/>
    <property type="match status" value="1"/>
</dbReference>
<feature type="domain" description="Flagellar basal-body/hook protein C-terminal" evidence="8">
    <location>
        <begin position="89"/>
        <end position="130"/>
    </location>
</feature>
<dbReference type="PANTHER" id="PTHR30435:SF2">
    <property type="entry name" value="FLAGELLAR BASAL-BODY ROD PROTEIN FLGC"/>
    <property type="match status" value="1"/>
</dbReference>
<dbReference type="AlphaFoldDB" id="A0A517TBA5"/>
<protein>
    <recommendedName>
        <fullName evidence="3 6">Flagellar basal-body rod protein FlgC</fullName>
    </recommendedName>
</protein>
<dbReference type="PROSITE" id="PS00588">
    <property type="entry name" value="FLAGELLA_BB_ROD"/>
    <property type="match status" value="1"/>
</dbReference>
<dbReference type="InterPro" id="IPR010930">
    <property type="entry name" value="Flg_bb/hook_C_dom"/>
</dbReference>
<dbReference type="InterPro" id="IPR001444">
    <property type="entry name" value="Flag_bb_rod_N"/>
</dbReference>